<feature type="domain" description="Retrotransposon gag" evidence="1">
    <location>
        <begin position="21"/>
        <end position="92"/>
    </location>
</feature>
<dbReference type="AlphaFoldDB" id="A0A8H7XZF1"/>
<dbReference type="EMBL" id="JAFIQS010000006">
    <property type="protein sequence ID" value="KAG5168433.1"/>
    <property type="molecule type" value="Genomic_DNA"/>
</dbReference>
<comment type="caution">
    <text evidence="2">The sequence shown here is derived from an EMBL/GenBank/DDBJ whole genome shotgun (WGS) entry which is preliminary data.</text>
</comment>
<dbReference type="InterPro" id="IPR032567">
    <property type="entry name" value="RTL1-rel"/>
</dbReference>
<dbReference type="OrthoDB" id="3033280at2759"/>
<dbReference type="PANTHER" id="PTHR15503:SF22">
    <property type="entry name" value="TRANSPOSON TY3-I GAG POLYPROTEIN"/>
    <property type="match status" value="1"/>
</dbReference>
<evidence type="ECO:0000259" key="1">
    <source>
        <dbReference type="Pfam" id="PF03732"/>
    </source>
</evidence>
<protein>
    <recommendedName>
        <fullName evidence="1">Retrotransposon gag domain-containing protein</fullName>
    </recommendedName>
</protein>
<reference evidence="2" key="1">
    <citation type="submission" date="2021-02" db="EMBL/GenBank/DDBJ databases">
        <title>Psilocybe cubensis genome.</title>
        <authorList>
            <person name="Mckernan K.J."/>
            <person name="Crawford S."/>
            <person name="Trippe A."/>
            <person name="Kane L.T."/>
            <person name="Mclaughlin S."/>
        </authorList>
    </citation>
    <scope>NUCLEOTIDE SEQUENCE [LARGE SCALE GENOMIC DNA]</scope>
    <source>
        <strain evidence="2">MGC-MH-2018</strain>
    </source>
</reference>
<organism evidence="2">
    <name type="scientific">Psilocybe cubensis</name>
    <name type="common">Psychedelic mushroom</name>
    <name type="synonym">Stropharia cubensis</name>
    <dbReference type="NCBI Taxonomy" id="181762"/>
    <lineage>
        <taxon>Eukaryota</taxon>
        <taxon>Fungi</taxon>
        <taxon>Dikarya</taxon>
        <taxon>Basidiomycota</taxon>
        <taxon>Agaricomycotina</taxon>
        <taxon>Agaricomycetes</taxon>
        <taxon>Agaricomycetidae</taxon>
        <taxon>Agaricales</taxon>
        <taxon>Agaricineae</taxon>
        <taxon>Strophariaceae</taxon>
        <taxon>Psilocybe</taxon>
    </lineage>
</organism>
<dbReference type="Pfam" id="PF03732">
    <property type="entry name" value="Retrotrans_gag"/>
    <property type="match status" value="1"/>
</dbReference>
<sequence>MKGGTAGKWAYEKTKVIDNAQSQEGFWADFVYEFREVFADPDPSNTAKHKMHMLKQGRQTADEYVASFRALISDTGYNDAALVDQFKAGLNENLRNAVYYVPDMPKTLDG</sequence>
<evidence type="ECO:0000313" key="2">
    <source>
        <dbReference type="EMBL" id="KAG5168433.1"/>
    </source>
</evidence>
<gene>
    <name evidence="2" type="ORF">JR316_007033</name>
</gene>
<dbReference type="PANTHER" id="PTHR15503">
    <property type="entry name" value="LDOC1 RELATED"/>
    <property type="match status" value="1"/>
</dbReference>
<name>A0A8H7XZF1_PSICU</name>
<accession>A0A8H7XZF1</accession>
<proteinExistence type="predicted"/>
<dbReference type="InterPro" id="IPR005162">
    <property type="entry name" value="Retrotrans_gag_dom"/>
</dbReference>